<dbReference type="RefSeq" id="WP_014134397.1">
    <property type="nucleotide sequence ID" value="NC_016109.1"/>
</dbReference>
<dbReference type="HOGENOM" id="CLU_102935_1_0_11"/>
<dbReference type="AlphaFoldDB" id="E4N798"/>
<reference evidence="2 3" key="1">
    <citation type="journal article" date="2010" name="DNA Res.">
        <title>Genome sequence of Kitasatospora setae NBRC 14216T: an evolutionary snapshot of the family Streptomycetaceae.</title>
        <authorList>
            <person name="Ichikawa N."/>
            <person name="Oguchi A."/>
            <person name="Ikeda H."/>
            <person name="Ishikawa J."/>
            <person name="Kitani S."/>
            <person name="Watanabe Y."/>
            <person name="Nakamura S."/>
            <person name="Katano Y."/>
            <person name="Kishi E."/>
            <person name="Sasagawa M."/>
            <person name="Ankai A."/>
            <person name="Fukui S."/>
            <person name="Hashimoto Y."/>
            <person name="Kamata S."/>
            <person name="Otoguro M."/>
            <person name="Tanikawa S."/>
            <person name="Nihira T."/>
            <person name="Horinouchi S."/>
            <person name="Ohnishi Y."/>
            <person name="Hayakawa M."/>
            <person name="Kuzuyama T."/>
            <person name="Arisawa A."/>
            <person name="Nomoto F."/>
            <person name="Miura H."/>
            <person name="Takahashi Y."/>
            <person name="Fujita N."/>
        </authorList>
    </citation>
    <scope>NUCLEOTIDE SEQUENCE [LARGE SCALE GENOMIC DNA]</scope>
    <source>
        <strain evidence="3">ATCC 33774 / DSM 43861 / JCM 3304 / KCC A-0304 / NBRC 14216 / KM-6054</strain>
    </source>
</reference>
<feature type="domain" description="RES" evidence="1">
    <location>
        <begin position="44"/>
        <end position="189"/>
    </location>
</feature>
<dbReference type="EMBL" id="AP010968">
    <property type="protein sequence ID" value="BAJ27079.1"/>
    <property type="molecule type" value="Genomic_DNA"/>
</dbReference>
<accession>E4N798</accession>
<dbReference type="SMART" id="SM00953">
    <property type="entry name" value="RES"/>
    <property type="match status" value="1"/>
</dbReference>
<dbReference type="InterPro" id="IPR014914">
    <property type="entry name" value="RES_dom"/>
</dbReference>
<dbReference type="eggNOG" id="ENOG503386C">
    <property type="taxonomic scope" value="Bacteria"/>
</dbReference>
<evidence type="ECO:0000313" key="3">
    <source>
        <dbReference type="Proteomes" id="UP000007076"/>
    </source>
</evidence>
<dbReference type="Pfam" id="PF08808">
    <property type="entry name" value="RES"/>
    <property type="match status" value="1"/>
</dbReference>
<proteinExistence type="predicted"/>
<sequence length="223" mass="24690">MPDVMVPGPAVRATPHRELLPAGTPLWRMHSAGRPPAAFNPNPADMHWGGGRFCSFTGDGAELPYLYVGFNERTALLETLVRGIEFDESGWRRIVRRAVAGKVLSRLETTCDIPLVGLRTPEQLAAVHQDEWLVHASAAEYGHTRRWAAWIRGQAPWAQGLIWTSKRDTTAAACVLYERPGSAALLKPADPEPVALDTRAGADLLNHLLEPCRVRIERPRRDP</sequence>
<dbReference type="Proteomes" id="UP000007076">
    <property type="component" value="Chromosome"/>
</dbReference>
<dbReference type="STRING" id="452652.KSE_12460"/>
<evidence type="ECO:0000313" key="2">
    <source>
        <dbReference type="EMBL" id="BAJ27079.1"/>
    </source>
</evidence>
<name>E4N798_KITSK</name>
<gene>
    <name evidence="2" type="ordered locus">KSE_12460</name>
</gene>
<keyword evidence="3" id="KW-1185">Reference proteome</keyword>
<organism evidence="2 3">
    <name type="scientific">Kitasatospora setae (strain ATCC 33774 / DSM 43861 / JCM 3304 / KCC A-0304 / NBRC 14216 / KM-6054)</name>
    <name type="common">Streptomyces setae</name>
    <dbReference type="NCBI Taxonomy" id="452652"/>
    <lineage>
        <taxon>Bacteria</taxon>
        <taxon>Bacillati</taxon>
        <taxon>Actinomycetota</taxon>
        <taxon>Actinomycetes</taxon>
        <taxon>Kitasatosporales</taxon>
        <taxon>Streptomycetaceae</taxon>
        <taxon>Kitasatospora</taxon>
    </lineage>
</organism>
<dbReference type="PATRIC" id="fig|452652.3.peg.1244"/>
<dbReference type="KEGG" id="ksk:KSE_12460"/>
<protein>
    <recommendedName>
        <fullName evidence="1">RES domain-containing protein</fullName>
    </recommendedName>
</protein>
<evidence type="ECO:0000259" key="1">
    <source>
        <dbReference type="SMART" id="SM00953"/>
    </source>
</evidence>